<dbReference type="AlphaFoldDB" id="A0A517Y056"/>
<dbReference type="InterPro" id="IPR008538">
    <property type="entry name" value="Uma2"/>
</dbReference>
<evidence type="ECO:0000259" key="1">
    <source>
        <dbReference type="Pfam" id="PF05685"/>
    </source>
</evidence>
<dbReference type="CDD" id="cd06260">
    <property type="entry name" value="DUF820-like"/>
    <property type="match status" value="1"/>
</dbReference>
<dbReference type="KEGG" id="uli:ETAA1_51390"/>
<evidence type="ECO:0000313" key="3">
    <source>
        <dbReference type="Proteomes" id="UP000319576"/>
    </source>
</evidence>
<accession>A0A517Y056</accession>
<dbReference type="InterPro" id="IPR012296">
    <property type="entry name" value="Nuclease_put_TT1808"/>
</dbReference>
<feature type="domain" description="Putative restriction endonuclease" evidence="1">
    <location>
        <begin position="24"/>
        <end position="180"/>
    </location>
</feature>
<protein>
    <recommendedName>
        <fullName evidence="1">Putative restriction endonuclease domain-containing protein</fullName>
    </recommendedName>
</protein>
<dbReference type="EMBL" id="CP036273">
    <property type="protein sequence ID" value="QDU23147.1"/>
    <property type="molecule type" value="Genomic_DNA"/>
</dbReference>
<dbReference type="Pfam" id="PF05685">
    <property type="entry name" value="Uma2"/>
    <property type="match status" value="1"/>
</dbReference>
<organism evidence="2 3">
    <name type="scientific">Urbifossiella limnaea</name>
    <dbReference type="NCBI Taxonomy" id="2528023"/>
    <lineage>
        <taxon>Bacteria</taxon>
        <taxon>Pseudomonadati</taxon>
        <taxon>Planctomycetota</taxon>
        <taxon>Planctomycetia</taxon>
        <taxon>Gemmatales</taxon>
        <taxon>Gemmataceae</taxon>
        <taxon>Urbifossiella</taxon>
    </lineage>
</organism>
<name>A0A517Y056_9BACT</name>
<dbReference type="SUPFAM" id="SSF52980">
    <property type="entry name" value="Restriction endonuclease-like"/>
    <property type="match status" value="1"/>
</dbReference>
<dbReference type="PANTHER" id="PTHR34107">
    <property type="entry name" value="SLL0198 PROTEIN-RELATED"/>
    <property type="match status" value="1"/>
</dbReference>
<gene>
    <name evidence="2" type="ORF">ETAA1_51390</name>
</gene>
<evidence type="ECO:0000313" key="2">
    <source>
        <dbReference type="EMBL" id="QDU23147.1"/>
    </source>
</evidence>
<sequence length="196" mass="21711">MSTAEVQTPPPKALPKDPYDHDWYEIVDGVRVELPPISTESTGIATILTLALGNYGMGRNVGMPYTEMLIKLPINRDRSRKPDVIFVPFTTWARGRRLPDTAAWDIVPDLCVEVVSPTDRAGDLNNKIEEYLEAGVRQVWVVYPETAVVDVYEPSSAARRLTRADTLDGGTVLPGFTLPLAELLWDPTPAAFESDE</sequence>
<dbReference type="PANTHER" id="PTHR34107:SF4">
    <property type="entry name" value="SLL1222 PROTEIN"/>
    <property type="match status" value="1"/>
</dbReference>
<dbReference type="Gene3D" id="3.90.1570.10">
    <property type="entry name" value="tt1808, chain A"/>
    <property type="match status" value="1"/>
</dbReference>
<dbReference type="InterPro" id="IPR011335">
    <property type="entry name" value="Restrct_endonuc-II-like"/>
</dbReference>
<dbReference type="RefSeq" id="WP_145243247.1">
    <property type="nucleotide sequence ID" value="NZ_CP036273.1"/>
</dbReference>
<reference evidence="2 3" key="1">
    <citation type="submission" date="2019-02" db="EMBL/GenBank/DDBJ databases">
        <title>Deep-cultivation of Planctomycetes and their phenomic and genomic characterization uncovers novel biology.</title>
        <authorList>
            <person name="Wiegand S."/>
            <person name="Jogler M."/>
            <person name="Boedeker C."/>
            <person name="Pinto D."/>
            <person name="Vollmers J."/>
            <person name="Rivas-Marin E."/>
            <person name="Kohn T."/>
            <person name="Peeters S.H."/>
            <person name="Heuer A."/>
            <person name="Rast P."/>
            <person name="Oberbeckmann S."/>
            <person name="Bunk B."/>
            <person name="Jeske O."/>
            <person name="Meyerdierks A."/>
            <person name="Storesund J.E."/>
            <person name="Kallscheuer N."/>
            <person name="Luecker S."/>
            <person name="Lage O.M."/>
            <person name="Pohl T."/>
            <person name="Merkel B.J."/>
            <person name="Hornburger P."/>
            <person name="Mueller R.-W."/>
            <person name="Bruemmer F."/>
            <person name="Labrenz M."/>
            <person name="Spormann A.M."/>
            <person name="Op den Camp H."/>
            <person name="Overmann J."/>
            <person name="Amann R."/>
            <person name="Jetten M.S.M."/>
            <person name="Mascher T."/>
            <person name="Medema M.H."/>
            <person name="Devos D.P."/>
            <person name="Kaster A.-K."/>
            <person name="Ovreas L."/>
            <person name="Rohde M."/>
            <person name="Galperin M.Y."/>
            <person name="Jogler C."/>
        </authorList>
    </citation>
    <scope>NUCLEOTIDE SEQUENCE [LARGE SCALE GENOMIC DNA]</scope>
    <source>
        <strain evidence="2 3">ETA_A1</strain>
    </source>
</reference>
<dbReference type="Proteomes" id="UP000319576">
    <property type="component" value="Chromosome"/>
</dbReference>
<dbReference type="OrthoDB" id="279597at2"/>
<keyword evidence="3" id="KW-1185">Reference proteome</keyword>
<proteinExistence type="predicted"/>